<proteinExistence type="inferred from homology"/>
<evidence type="ECO:0000256" key="4">
    <source>
        <dbReference type="ARBA" id="ARBA00012925"/>
    </source>
</evidence>
<keyword evidence="7 9" id="KW-0456">Lyase</keyword>
<dbReference type="SMART" id="SM01057">
    <property type="entry name" value="Carb_anhydrase"/>
    <property type="match status" value="1"/>
</dbReference>
<dbReference type="PROSITE" id="PS51144">
    <property type="entry name" value="ALPHA_CA_2"/>
    <property type="match status" value="1"/>
</dbReference>
<keyword evidence="6 9" id="KW-0862">Zinc</keyword>
<dbReference type="AlphaFoldDB" id="A0A7C8I0D8"/>
<feature type="domain" description="Alpha-carbonic anhydrase" evidence="10">
    <location>
        <begin position="33"/>
        <end position="262"/>
    </location>
</feature>
<sequence length="322" mass="34548">MLLNTLLLAGTATATCLHGLSKFKRAEGEVEVNTFGYHGLIGPFNWASLAEENAPCKSGKVQSPINIDDTIQLATEKPILNIPEQQFVFENLATTIEVLANGTTSFGGSDFRLRQFHMHTPSEHRIAQEYYPLEIHMVHEGITNPAALVVIALVFQVSVEASAPIIAGLTPHFVDIANPGTKTDITKLDLSFLQAHIDASDVFQYTGSLTTPPCAEDVSFLLVKEPLPIGVSDFNTIKSIVKFNSRYTQNSLGEENMLFVGEMSGTDGALMPPPAAEPPAESNGTVAAAAMTKGQTITVTELGGQPTAVVAVVARKDRKMRG</sequence>
<dbReference type="SUPFAM" id="SSF51069">
    <property type="entry name" value="Carbonic anhydrase"/>
    <property type="match status" value="1"/>
</dbReference>
<dbReference type="Gene3D" id="3.10.200.10">
    <property type="entry name" value="Alpha carbonic anhydrase"/>
    <property type="match status" value="1"/>
</dbReference>
<evidence type="ECO:0000256" key="2">
    <source>
        <dbReference type="ARBA" id="ARBA00002904"/>
    </source>
</evidence>
<comment type="function">
    <text evidence="2 9">Reversible hydration of carbon dioxide.</text>
</comment>
<dbReference type="InterPro" id="IPR041891">
    <property type="entry name" value="Alpha_CA_prokaryot-like"/>
</dbReference>
<accession>A0A7C8I0D8</accession>
<dbReference type="InterPro" id="IPR001148">
    <property type="entry name" value="CA_dom"/>
</dbReference>
<feature type="signal peptide" evidence="9">
    <location>
        <begin position="1"/>
        <end position="16"/>
    </location>
</feature>
<dbReference type="Pfam" id="PF00194">
    <property type="entry name" value="Carb_anhydrase"/>
    <property type="match status" value="1"/>
</dbReference>
<evidence type="ECO:0000256" key="6">
    <source>
        <dbReference type="ARBA" id="ARBA00022833"/>
    </source>
</evidence>
<keyword evidence="12" id="KW-1185">Reference proteome</keyword>
<keyword evidence="9" id="KW-0732">Signal</keyword>
<dbReference type="EMBL" id="JAADJZ010000024">
    <property type="protein sequence ID" value="KAF2867248.1"/>
    <property type="molecule type" value="Genomic_DNA"/>
</dbReference>
<evidence type="ECO:0000313" key="12">
    <source>
        <dbReference type="Proteomes" id="UP000481861"/>
    </source>
</evidence>
<comment type="caution">
    <text evidence="11">The sequence shown here is derived from an EMBL/GenBank/DDBJ whole genome shotgun (WGS) entry which is preliminary data.</text>
</comment>
<evidence type="ECO:0000256" key="7">
    <source>
        <dbReference type="ARBA" id="ARBA00023239"/>
    </source>
</evidence>
<evidence type="ECO:0000256" key="5">
    <source>
        <dbReference type="ARBA" id="ARBA00022723"/>
    </source>
</evidence>
<dbReference type="InterPro" id="IPR023561">
    <property type="entry name" value="Carbonic_anhydrase_a-class"/>
</dbReference>
<dbReference type="OrthoDB" id="429145at2759"/>
<dbReference type="EC" id="4.2.1.1" evidence="4 9"/>
<dbReference type="InterPro" id="IPR018338">
    <property type="entry name" value="Carbonic_anhydrase_a-class_CS"/>
</dbReference>
<protein>
    <recommendedName>
        <fullName evidence="4 9">Carbonic anhydrase</fullName>
        <ecNumber evidence="4 9">4.2.1.1</ecNumber>
    </recommendedName>
</protein>
<evidence type="ECO:0000313" key="11">
    <source>
        <dbReference type="EMBL" id="KAF2867248.1"/>
    </source>
</evidence>
<gene>
    <name evidence="11" type="ORF">BDV95DRAFT_503467</name>
</gene>
<feature type="chain" id="PRO_5029037340" description="Carbonic anhydrase" evidence="9">
    <location>
        <begin position="17"/>
        <end position="322"/>
    </location>
</feature>
<evidence type="ECO:0000256" key="1">
    <source>
        <dbReference type="ARBA" id="ARBA00001947"/>
    </source>
</evidence>
<evidence type="ECO:0000256" key="8">
    <source>
        <dbReference type="ARBA" id="ARBA00048348"/>
    </source>
</evidence>
<dbReference type="PROSITE" id="PS00162">
    <property type="entry name" value="ALPHA_CA_1"/>
    <property type="match status" value="1"/>
</dbReference>
<comment type="catalytic activity">
    <reaction evidence="8 9">
        <text>hydrogencarbonate + H(+) = CO2 + H2O</text>
        <dbReference type="Rhea" id="RHEA:10748"/>
        <dbReference type="ChEBI" id="CHEBI:15377"/>
        <dbReference type="ChEBI" id="CHEBI:15378"/>
        <dbReference type="ChEBI" id="CHEBI:16526"/>
        <dbReference type="ChEBI" id="CHEBI:17544"/>
        <dbReference type="EC" id="4.2.1.1"/>
    </reaction>
</comment>
<organism evidence="11 12">
    <name type="scientific">Massariosphaeria phaeospora</name>
    <dbReference type="NCBI Taxonomy" id="100035"/>
    <lineage>
        <taxon>Eukaryota</taxon>
        <taxon>Fungi</taxon>
        <taxon>Dikarya</taxon>
        <taxon>Ascomycota</taxon>
        <taxon>Pezizomycotina</taxon>
        <taxon>Dothideomycetes</taxon>
        <taxon>Pleosporomycetidae</taxon>
        <taxon>Pleosporales</taxon>
        <taxon>Pleosporales incertae sedis</taxon>
        <taxon>Massariosphaeria</taxon>
    </lineage>
</organism>
<dbReference type="InterPro" id="IPR036398">
    <property type="entry name" value="CA_dom_sf"/>
</dbReference>
<evidence type="ECO:0000256" key="3">
    <source>
        <dbReference type="ARBA" id="ARBA00010718"/>
    </source>
</evidence>
<name>A0A7C8I0D8_9PLEO</name>
<dbReference type="GO" id="GO:0004089">
    <property type="term" value="F:carbonate dehydratase activity"/>
    <property type="evidence" value="ECO:0007669"/>
    <property type="project" value="UniProtKB-UniRule"/>
</dbReference>
<comment type="cofactor">
    <cofactor evidence="1 9">
        <name>Zn(2+)</name>
        <dbReference type="ChEBI" id="CHEBI:29105"/>
    </cofactor>
</comment>
<dbReference type="Proteomes" id="UP000481861">
    <property type="component" value="Unassembled WGS sequence"/>
</dbReference>
<dbReference type="PANTHER" id="PTHR18952">
    <property type="entry name" value="CARBONIC ANHYDRASE"/>
    <property type="match status" value="1"/>
</dbReference>
<keyword evidence="5 9" id="KW-0479">Metal-binding</keyword>
<dbReference type="CDD" id="cd03124">
    <property type="entry name" value="alpha_CA_prokaryotic_like"/>
    <property type="match status" value="1"/>
</dbReference>
<evidence type="ECO:0000259" key="10">
    <source>
        <dbReference type="PROSITE" id="PS51144"/>
    </source>
</evidence>
<dbReference type="GO" id="GO:0008270">
    <property type="term" value="F:zinc ion binding"/>
    <property type="evidence" value="ECO:0007669"/>
    <property type="project" value="UniProtKB-UniRule"/>
</dbReference>
<evidence type="ECO:0000256" key="9">
    <source>
        <dbReference type="RuleBase" id="RU367011"/>
    </source>
</evidence>
<reference evidence="11 12" key="1">
    <citation type="submission" date="2020-01" db="EMBL/GenBank/DDBJ databases">
        <authorList>
            <consortium name="DOE Joint Genome Institute"/>
            <person name="Haridas S."/>
            <person name="Albert R."/>
            <person name="Binder M."/>
            <person name="Bloem J."/>
            <person name="Labutti K."/>
            <person name="Salamov A."/>
            <person name="Andreopoulos B."/>
            <person name="Baker S.E."/>
            <person name="Barry K."/>
            <person name="Bills G."/>
            <person name="Bluhm B.H."/>
            <person name="Cannon C."/>
            <person name="Castanera R."/>
            <person name="Culley D.E."/>
            <person name="Daum C."/>
            <person name="Ezra D."/>
            <person name="Gonzalez J.B."/>
            <person name="Henrissat B."/>
            <person name="Kuo A."/>
            <person name="Liang C."/>
            <person name="Lipzen A."/>
            <person name="Lutzoni F."/>
            <person name="Magnuson J."/>
            <person name="Mondo S."/>
            <person name="Nolan M."/>
            <person name="Ohm R."/>
            <person name="Pangilinan J."/>
            <person name="Park H.-J.H."/>
            <person name="Ramirez L."/>
            <person name="Alfaro M."/>
            <person name="Sun H."/>
            <person name="Tritt A."/>
            <person name="Yoshinaga Y."/>
            <person name="Zwiers L.-H.L."/>
            <person name="Turgeon B.G."/>
            <person name="Goodwin S.B."/>
            <person name="Spatafora J.W."/>
            <person name="Crous P.W."/>
            <person name="Grigoriev I.V."/>
        </authorList>
    </citation>
    <scope>NUCLEOTIDE SEQUENCE [LARGE SCALE GENOMIC DNA]</scope>
    <source>
        <strain evidence="11 12">CBS 611.86</strain>
    </source>
</reference>
<dbReference type="PANTHER" id="PTHR18952:SF265">
    <property type="entry name" value="CARBONIC ANHYDRASE"/>
    <property type="match status" value="1"/>
</dbReference>
<comment type="similarity">
    <text evidence="3 9">Belongs to the alpha-carbonic anhydrase family.</text>
</comment>